<evidence type="ECO:0000256" key="2">
    <source>
        <dbReference type="ARBA" id="ARBA00022692"/>
    </source>
</evidence>
<dbReference type="Proteomes" id="UP000797356">
    <property type="component" value="Chromosome 11"/>
</dbReference>
<dbReference type="PANTHER" id="PTHR31444">
    <property type="entry name" value="OS11G0490100 PROTEIN"/>
    <property type="match status" value="1"/>
</dbReference>
<dbReference type="Pfam" id="PF21729">
    <property type="entry name" value="IRX15_IRX15L_GXM"/>
    <property type="match status" value="1"/>
</dbReference>
<dbReference type="AlphaFoldDB" id="A0A8K0IPW2"/>
<comment type="caution">
    <text evidence="5">The sequence shown here is derived from an EMBL/GenBank/DDBJ whole genome shotgun (WGS) entry which is preliminary data.</text>
</comment>
<dbReference type="NCBIfam" id="TIGR01627">
    <property type="entry name" value="A_thal_3515"/>
    <property type="match status" value="1"/>
</dbReference>
<accession>A0A8K0IPW2</accession>
<name>A0A8K0IPW2_COCNU</name>
<protein>
    <submittedName>
        <fullName evidence="5">Protein IRX15-LIKE</fullName>
    </submittedName>
</protein>
<evidence type="ECO:0000313" key="5">
    <source>
        <dbReference type="EMBL" id="KAG1363945.1"/>
    </source>
</evidence>
<keyword evidence="3" id="KW-1133">Transmembrane helix</keyword>
<dbReference type="GO" id="GO:0045492">
    <property type="term" value="P:xylan biosynthetic process"/>
    <property type="evidence" value="ECO:0007669"/>
    <property type="project" value="InterPro"/>
</dbReference>
<dbReference type="OrthoDB" id="1896682at2759"/>
<gene>
    <name evidence="5" type="ORF">COCNU_11G007720</name>
</gene>
<keyword evidence="6" id="KW-1185">Reference proteome</keyword>
<keyword evidence="2" id="KW-0812">Transmembrane</keyword>
<dbReference type="GO" id="GO:0000139">
    <property type="term" value="C:Golgi membrane"/>
    <property type="evidence" value="ECO:0007669"/>
    <property type="project" value="UniProtKB-SubCell"/>
</dbReference>
<keyword evidence="4" id="KW-0472">Membrane</keyword>
<reference evidence="5" key="2">
    <citation type="submission" date="2019-07" db="EMBL/GenBank/DDBJ databases">
        <authorList>
            <person name="Yang Y."/>
            <person name="Bocs S."/>
            <person name="Baudouin L."/>
        </authorList>
    </citation>
    <scope>NUCLEOTIDE SEQUENCE</scope>
    <source>
        <tissue evidence="5">Spear leaf of Hainan Tall coconut</tissue>
    </source>
</reference>
<evidence type="ECO:0000256" key="4">
    <source>
        <dbReference type="ARBA" id="ARBA00023136"/>
    </source>
</evidence>
<dbReference type="EMBL" id="CM017882">
    <property type="protein sequence ID" value="KAG1363945.1"/>
    <property type="molecule type" value="Genomic_DNA"/>
</dbReference>
<reference evidence="5" key="1">
    <citation type="journal article" date="2017" name="Gigascience">
        <title>The genome draft of coconut (Cocos nucifera).</title>
        <authorList>
            <person name="Xiao Y."/>
            <person name="Xu P."/>
            <person name="Fan H."/>
            <person name="Baudouin L."/>
            <person name="Xia W."/>
            <person name="Bocs S."/>
            <person name="Xu J."/>
            <person name="Li Q."/>
            <person name="Guo A."/>
            <person name="Zhou L."/>
            <person name="Li J."/>
            <person name="Wu Y."/>
            <person name="Ma Z."/>
            <person name="Armero A."/>
            <person name="Issali A.E."/>
            <person name="Liu N."/>
            <person name="Peng M."/>
            <person name="Yang Y."/>
        </authorList>
    </citation>
    <scope>NUCLEOTIDE SEQUENCE</scope>
    <source>
        <tissue evidence="5">Spear leaf of Hainan Tall coconut</tissue>
    </source>
</reference>
<sequence>MKKSTNNTKLFFLQSSQHKPTPSLLGARHRLCFASVLLSFFTFASLLSLHPFSSSTTTTSPPNLSSSASAAAAASHHPSLPDPLFDALLFYATSSSTPGRMADTDLRAAAAVLRRRAPCNLLVFGLGHESPLWLALNHGGLTVFLDHSDLRASRFEDQRPGLPGLEVYATPFPTRVSDLRPVLDAVRPEEASPRGRCRPVQDLLFSDCPLALSDLPNHLYRLAWDVVFVDGPPGYHPEAPGRAAAIFTAAVLARSVGGEGTTEVLVHDHDREVERVCSEEFLCLENMVGSAGNLAHFVIHRGRDAGGGGFCKNRTATS</sequence>
<evidence type="ECO:0000256" key="1">
    <source>
        <dbReference type="ARBA" id="ARBA00004194"/>
    </source>
</evidence>
<proteinExistence type="predicted"/>
<evidence type="ECO:0000256" key="3">
    <source>
        <dbReference type="ARBA" id="ARBA00022989"/>
    </source>
</evidence>
<comment type="subcellular location">
    <subcellularLocation>
        <location evidence="1">Golgi apparatus membrane</location>
        <topology evidence="1">Single-pass membrane protein</topology>
    </subcellularLocation>
</comment>
<evidence type="ECO:0000313" key="6">
    <source>
        <dbReference type="Proteomes" id="UP000797356"/>
    </source>
</evidence>
<organism evidence="5 6">
    <name type="scientific">Cocos nucifera</name>
    <name type="common">Coconut palm</name>
    <dbReference type="NCBI Taxonomy" id="13894"/>
    <lineage>
        <taxon>Eukaryota</taxon>
        <taxon>Viridiplantae</taxon>
        <taxon>Streptophyta</taxon>
        <taxon>Embryophyta</taxon>
        <taxon>Tracheophyta</taxon>
        <taxon>Spermatophyta</taxon>
        <taxon>Magnoliopsida</taxon>
        <taxon>Liliopsida</taxon>
        <taxon>Arecaceae</taxon>
        <taxon>Arecoideae</taxon>
        <taxon>Cocoseae</taxon>
        <taxon>Attaleinae</taxon>
        <taxon>Cocos</taxon>
    </lineage>
</organism>
<dbReference type="InterPro" id="IPR006514">
    <property type="entry name" value="IRX15/GXM/AGM"/>
</dbReference>